<reference evidence="2" key="1">
    <citation type="submission" date="2018-01" db="EMBL/GenBank/DDBJ databases">
        <title>An insight into the sialome of Amazonian anophelines.</title>
        <authorList>
            <person name="Ribeiro J.M."/>
            <person name="Scarpassa V."/>
            <person name="Calvo E."/>
        </authorList>
    </citation>
    <scope>NUCLEOTIDE SEQUENCE</scope>
</reference>
<dbReference type="EMBL" id="GGFL01008441">
    <property type="protein sequence ID" value="MBW72619.1"/>
    <property type="molecule type" value="Transcribed_RNA"/>
</dbReference>
<name>A0A2M4D501_ANODA</name>
<sequence length="78" mass="8640">MVLGVLTVLFESLGMGVLISLVSACFLAPCIGLFRLGALLLQLVIRHHLYHLHGVRSRDSAATFENHFQLRLRNVGEV</sequence>
<keyword evidence="1" id="KW-0472">Membrane</keyword>
<dbReference type="AlphaFoldDB" id="A0A2M4D501"/>
<organism evidence="2">
    <name type="scientific">Anopheles darlingi</name>
    <name type="common">Mosquito</name>
    <dbReference type="NCBI Taxonomy" id="43151"/>
    <lineage>
        <taxon>Eukaryota</taxon>
        <taxon>Metazoa</taxon>
        <taxon>Ecdysozoa</taxon>
        <taxon>Arthropoda</taxon>
        <taxon>Hexapoda</taxon>
        <taxon>Insecta</taxon>
        <taxon>Pterygota</taxon>
        <taxon>Neoptera</taxon>
        <taxon>Endopterygota</taxon>
        <taxon>Diptera</taxon>
        <taxon>Nematocera</taxon>
        <taxon>Culicoidea</taxon>
        <taxon>Culicidae</taxon>
        <taxon>Anophelinae</taxon>
        <taxon>Anopheles</taxon>
    </lineage>
</organism>
<proteinExistence type="predicted"/>
<protein>
    <submittedName>
        <fullName evidence="2">Uncharacterized protein</fullName>
    </submittedName>
</protein>
<evidence type="ECO:0000313" key="2">
    <source>
        <dbReference type="EMBL" id="MBW72619.1"/>
    </source>
</evidence>
<keyword evidence="1" id="KW-1133">Transmembrane helix</keyword>
<keyword evidence="1" id="KW-0812">Transmembrane</keyword>
<feature type="transmembrane region" description="Helical" evidence="1">
    <location>
        <begin position="12"/>
        <end position="36"/>
    </location>
</feature>
<evidence type="ECO:0000256" key="1">
    <source>
        <dbReference type="SAM" id="Phobius"/>
    </source>
</evidence>
<accession>A0A2M4D501</accession>